<dbReference type="PATRIC" id="fig|362787.3.peg.570"/>
<reference evidence="2 3" key="1">
    <citation type="journal article" date="2014" name="Mol. Biol. Evol.">
        <title>Massive expansion of Ubiquitination-related gene families within the Chlamydiae.</title>
        <authorList>
            <person name="Domman D."/>
            <person name="Collingro A."/>
            <person name="Lagkouvardos I."/>
            <person name="Gehre L."/>
            <person name="Weinmaier T."/>
            <person name="Rattei T."/>
            <person name="Subtil A."/>
            <person name="Horn M."/>
        </authorList>
    </citation>
    <scope>NUCLEOTIDE SEQUENCE [LARGE SCALE GENOMIC DNA]</scope>
    <source>
        <strain evidence="2 3">EI2</strain>
    </source>
</reference>
<dbReference type="InterPro" id="IPR038717">
    <property type="entry name" value="Tc1-like_DDE_dom"/>
</dbReference>
<accession>A0A0C1JPV4</accession>
<name>A0A0C1JPV4_9BACT</name>
<evidence type="ECO:0000259" key="1">
    <source>
        <dbReference type="Pfam" id="PF13358"/>
    </source>
</evidence>
<feature type="domain" description="Tc1-like transposase DDE" evidence="1">
    <location>
        <begin position="7"/>
        <end position="90"/>
    </location>
</feature>
<gene>
    <name evidence="2" type="ORF">DB44_BI00010</name>
</gene>
<dbReference type="AlphaFoldDB" id="A0A0C1JPV4"/>
<dbReference type="PANTHER" id="PTHR46564:SF1">
    <property type="entry name" value="TRANSPOSASE"/>
    <property type="match status" value="1"/>
</dbReference>
<evidence type="ECO:0000313" key="3">
    <source>
        <dbReference type="Proteomes" id="UP000031465"/>
    </source>
</evidence>
<dbReference type="Proteomes" id="UP000031465">
    <property type="component" value="Unassembled WGS sequence"/>
</dbReference>
<proteinExistence type="predicted"/>
<sequence length="97" mass="11088">MAERNRVYIDESGINECLHRHSGRAFRGEKVYSVVSGHRFSRGNFIAAKCQSKMFTPFGYAGACHTILFNTWLEKILIPELKIGQVIIMDPCYFSQV</sequence>
<evidence type="ECO:0000313" key="2">
    <source>
        <dbReference type="EMBL" id="KIC73235.1"/>
    </source>
</evidence>
<protein>
    <submittedName>
        <fullName evidence="2">Transposase</fullName>
    </submittedName>
</protein>
<dbReference type="EMBL" id="JSAN01000032">
    <property type="protein sequence ID" value="KIC73235.1"/>
    <property type="molecule type" value="Genomic_DNA"/>
</dbReference>
<comment type="caution">
    <text evidence="2">The sequence shown here is derived from an EMBL/GenBank/DDBJ whole genome shotgun (WGS) entry which is preliminary data.</text>
</comment>
<organism evidence="2 3">
    <name type="scientific">Candidatus Protochlamydia amoebophila</name>
    <dbReference type="NCBI Taxonomy" id="362787"/>
    <lineage>
        <taxon>Bacteria</taxon>
        <taxon>Pseudomonadati</taxon>
        <taxon>Chlamydiota</taxon>
        <taxon>Chlamydiia</taxon>
        <taxon>Parachlamydiales</taxon>
        <taxon>Parachlamydiaceae</taxon>
        <taxon>Candidatus Protochlamydia</taxon>
    </lineage>
</organism>
<dbReference type="PANTHER" id="PTHR46564">
    <property type="entry name" value="TRANSPOSASE"/>
    <property type="match status" value="1"/>
</dbReference>
<dbReference type="Pfam" id="PF13358">
    <property type="entry name" value="DDE_3"/>
    <property type="match status" value="1"/>
</dbReference>